<comment type="similarity">
    <text evidence="1 5">Belongs to the FliD family.</text>
</comment>
<dbReference type="InterPro" id="IPR010809">
    <property type="entry name" value="FliD_C"/>
</dbReference>
<dbReference type="Gene3D" id="3.30.70.2120">
    <property type="match status" value="1"/>
</dbReference>
<evidence type="ECO:0000313" key="8">
    <source>
        <dbReference type="EMBL" id="BDU51072.1"/>
    </source>
</evidence>
<reference evidence="8 9" key="1">
    <citation type="submission" date="2022-11" db="EMBL/GenBank/DDBJ databases">
        <title>Haliovirga abyssi gen. nov., sp. nov., a mesophilic fermentative bacterium isolated from the Iheya North hydrothermal field and the proposal of Haliovirgaceae fam. nov.</title>
        <authorList>
            <person name="Miyazaki U."/>
            <person name="Tame A."/>
            <person name="Miyazaki J."/>
            <person name="Takai K."/>
            <person name="Sawayama S."/>
            <person name="Kitajima M."/>
            <person name="Okamoto A."/>
            <person name="Nakagawa S."/>
        </authorList>
    </citation>
    <scope>NUCLEOTIDE SEQUENCE [LARGE SCALE GENOMIC DNA]</scope>
    <source>
        <strain evidence="8 9">IC12</strain>
    </source>
</reference>
<name>A0AAU9DM49_9FUSO</name>
<dbReference type="GO" id="GO:0005576">
    <property type="term" value="C:extracellular region"/>
    <property type="evidence" value="ECO:0007669"/>
    <property type="project" value="UniProtKB-SubCell"/>
</dbReference>
<evidence type="ECO:0000256" key="5">
    <source>
        <dbReference type="RuleBase" id="RU362066"/>
    </source>
</evidence>
<keyword evidence="3" id="KW-0175">Coiled coil</keyword>
<dbReference type="Pfam" id="PF07195">
    <property type="entry name" value="FliD_C"/>
    <property type="match status" value="1"/>
</dbReference>
<evidence type="ECO:0000256" key="1">
    <source>
        <dbReference type="ARBA" id="ARBA00009764"/>
    </source>
</evidence>
<dbReference type="PANTHER" id="PTHR30288">
    <property type="entry name" value="FLAGELLAR CAP/ASSEMBLY PROTEIN FLID"/>
    <property type="match status" value="1"/>
</dbReference>
<comment type="subunit">
    <text evidence="2 5">Homopentamer.</text>
</comment>
<evidence type="ECO:0000259" key="7">
    <source>
        <dbReference type="Pfam" id="PF07195"/>
    </source>
</evidence>
<dbReference type="EMBL" id="AP027059">
    <property type="protein sequence ID" value="BDU51072.1"/>
    <property type="molecule type" value="Genomic_DNA"/>
</dbReference>
<dbReference type="GO" id="GO:0009424">
    <property type="term" value="C:bacterial-type flagellum hook"/>
    <property type="evidence" value="ECO:0007669"/>
    <property type="project" value="UniProtKB-UniRule"/>
</dbReference>
<gene>
    <name evidence="8" type="ORF">HLVA_16410</name>
</gene>
<dbReference type="Proteomes" id="UP001321582">
    <property type="component" value="Chromosome"/>
</dbReference>
<dbReference type="RefSeq" id="WP_307903914.1">
    <property type="nucleotide sequence ID" value="NZ_AP027059.1"/>
</dbReference>
<accession>A0AAU9DM49</accession>
<dbReference type="GO" id="GO:0009421">
    <property type="term" value="C:bacterial-type flagellum filament cap"/>
    <property type="evidence" value="ECO:0007669"/>
    <property type="project" value="InterPro"/>
</dbReference>
<comment type="function">
    <text evidence="5">Required for morphogenesis and for the elongation of the flagellar filament by facilitating polymerization of the flagellin monomers at the tip of growing filament. Forms a capping structure, which prevents flagellin subunits (transported through the central channel of the flagellum) from leaking out without polymerization at the distal end.</text>
</comment>
<feature type="domain" description="Flagellar hook-associated protein 2 C-terminal" evidence="7">
    <location>
        <begin position="337"/>
        <end position="648"/>
    </location>
</feature>
<dbReference type="Pfam" id="PF02465">
    <property type="entry name" value="FliD_N"/>
    <property type="match status" value="1"/>
</dbReference>
<keyword evidence="4 5" id="KW-0975">Bacterial flagellum</keyword>
<evidence type="ECO:0000256" key="3">
    <source>
        <dbReference type="ARBA" id="ARBA00023054"/>
    </source>
</evidence>
<dbReference type="GO" id="GO:0071973">
    <property type="term" value="P:bacterial-type flagellum-dependent cell motility"/>
    <property type="evidence" value="ECO:0007669"/>
    <property type="project" value="TreeGrafter"/>
</dbReference>
<dbReference type="PANTHER" id="PTHR30288:SF0">
    <property type="entry name" value="FLAGELLAR HOOK-ASSOCIATED PROTEIN 2"/>
    <property type="match status" value="1"/>
</dbReference>
<evidence type="ECO:0000256" key="2">
    <source>
        <dbReference type="ARBA" id="ARBA00011255"/>
    </source>
</evidence>
<dbReference type="KEGG" id="haby:HLVA_16410"/>
<dbReference type="AlphaFoldDB" id="A0AAU9DM49"/>
<feature type="domain" description="Flagellar hook-associated protein 2 N-terminal" evidence="6">
    <location>
        <begin position="11"/>
        <end position="104"/>
    </location>
</feature>
<evidence type="ECO:0000313" key="9">
    <source>
        <dbReference type="Proteomes" id="UP001321582"/>
    </source>
</evidence>
<comment type="subcellular location">
    <subcellularLocation>
        <location evidence="5">Secreted</location>
    </subcellularLocation>
    <subcellularLocation>
        <location evidence="5">Bacterial flagellum</location>
    </subcellularLocation>
</comment>
<keyword evidence="8" id="KW-0966">Cell projection</keyword>
<organism evidence="8 9">
    <name type="scientific">Haliovirga abyssi</name>
    <dbReference type="NCBI Taxonomy" id="2996794"/>
    <lineage>
        <taxon>Bacteria</taxon>
        <taxon>Fusobacteriati</taxon>
        <taxon>Fusobacteriota</taxon>
        <taxon>Fusobacteriia</taxon>
        <taxon>Fusobacteriales</taxon>
        <taxon>Haliovirgaceae</taxon>
        <taxon>Haliovirga</taxon>
    </lineage>
</organism>
<dbReference type="InterPro" id="IPR003481">
    <property type="entry name" value="FliD_N"/>
</dbReference>
<keyword evidence="8" id="KW-0969">Cilium</keyword>
<keyword evidence="8" id="KW-0282">Flagellum</keyword>
<keyword evidence="5" id="KW-0964">Secreted</keyword>
<proteinExistence type="inferred from homology"/>
<evidence type="ECO:0000259" key="6">
    <source>
        <dbReference type="Pfam" id="PF02465"/>
    </source>
</evidence>
<dbReference type="GO" id="GO:0007155">
    <property type="term" value="P:cell adhesion"/>
    <property type="evidence" value="ECO:0007669"/>
    <property type="project" value="InterPro"/>
</dbReference>
<keyword evidence="9" id="KW-1185">Reference proteome</keyword>
<sequence>MAGVQLAGMASGLDTSSIIQQMLEADRQPMYQKQKEINKIKMEKTIWQNIDSKMSSLKSAATNLKFSSTFDSRTVSSTDDSKITGTATTSASASSYVLENVVLAEPGKITSGTALNFTDGVKANVEETSTLTDPNEKFSVGGSVTEGSFKINGKVVDVIADDTINMVINKINVSNAGVVASFDSTTGKFKIEAKEASTSQNIEFDSTDTSGFLTAVGMETHLGEKIENGENPDYQKKITDVSNLSGVSNGFFTINGYTFEMNTADDSIESIINDINGSSAGVTAFYDNDTKKMTLTAKESGDDITLENDTSGFLASMNLMNQTDDTDATTEKSVYSGSDATVTINGVNFTKPSNKFNINGVNFELKSATDTGEKITLSVSQDTDKAYGEISGFVDKYNNLISYLEDKTKKDGELQGDSMAVNLIYSLRNKLTGTVSGLDSDYNQLALVGVEASDTKTSTLKIDKSKLTEALKANMEAVKGLFTQDIGTGTITDEAVGTGDGTTVDYSLNYTPSSIDKVTLQVGTTTYTASNSTNKLITSGTPQAGEIYVNLQSGELKFGTAPASGETITSTYDYDENNSRDGIAVRLKSYLNPYTIYNGTMDSHIKSLDSTVKDMNEWIDSMNSRLKMRSDSLKKQFTAMEQAISTSNSQSSWLTGQLASLGTS</sequence>
<protein>
    <recommendedName>
        <fullName evidence="5">Flagellar hook-associated protein 2</fullName>
        <shortName evidence="5">HAP2</shortName>
    </recommendedName>
    <alternativeName>
        <fullName evidence="5">Flagellar cap protein</fullName>
    </alternativeName>
</protein>
<evidence type="ECO:0000256" key="4">
    <source>
        <dbReference type="ARBA" id="ARBA00023143"/>
    </source>
</evidence>
<dbReference type="InterPro" id="IPR040026">
    <property type="entry name" value="FliD"/>
</dbReference>